<dbReference type="AlphaFoldDB" id="Q2HFR4"/>
<dbReference type="EMBL" id="CH408029">
    <property type="protein sequence ID" value="EAQ92705.1"/>
    <property type="molecule type" value="Genomic_DNA"/>
</dbReference>
<evidence type="ECO:0000313" key="2">
    <source>
        <dbReference type="EMBL" id="EAQ92705.1"/>
    </source>
</evidence>
<dbReference type="OrthoDB" id="4150019at2759"/>
<feature type="compositionally biased region" description="Basic and acidic residues" evidence="1">
    <location>
        <begin position="42"/>
        <end position="51"/>
    </location>
</feature>
<dbReference type="VEuPathDB" id="FungiDB:CHGG_00940"/>
<name>Q2HFR4_CHAGB</name>
<feature type="region of interest" description="Disordered" evidence="1">
    <location>
        <begin position="1"/>
        <end position="88"/>
    </location>
</feature>
<evidence type="ECO:0000313" key="3">
    <source>
        <dbReference type="Proteomes" id="UP000001056"/>
    </source>
</evidence>
<dbReference type="Proteomes" id="UP000001056">
    <property type="component" value="Unassembled WGS sequence"/>
</dbReference>
<organism evidence="2 3">
    <name type="scientific">Chaetomium globosum (strain ATCC 6205 / CBS 148.51 / DSM 1962 / NBRC 6347 / NRRL 1970)</name>
    <name type="common">Soil fungus</name>
    <dbReference type="NCBI Taxonomy" id="306901"/>
    <lineage>
        <taxon>Eukaryota</taxon>
        <taxon>Fungi</taxon>
        <taxon>Dikarya</taxon>
        <taxon>Ascomycota</taxon>
        <taxon>Pezizomycotina</taxon>
        <taxon>Sordariomycetes</taxon>
        <taxon>Sordariomycetidae</taxon>
        <taxon>Sordariales</taxon>
        <taxon>Chaetomiaceae</taxon>
        <taxon>Chaetomium</taxon>
    </lineage>
</organism>
<feature type="compositionally biased region" description="Low complexity" evidence="1">
    <location>
        <begin position="64"/>
        <end position="79"/>
    </location>
</feature>
<gene>
    <name evidence="2" type="ORF">CHGG_00940</name>
</gene>
<dbReference type="InParanoid" id="Q2HFR4"/>
<keyword evidence="3" id="KW-1185">Reference proteome</keyword>
<dbReference type="HOGENOM" id="CLU_930665_0_0_1"/>
<proteinExistence type="predicted"/>
<protein>
    <submittedName>
        <fullName evidence="2">Uncharacterized protein</fullName>
    </submittedName>
</protein>
<accession>Q2HFR4</accession>
<sequence>MAYQYPPPPPNGADMDMAPSGYLPSYSVAPHASSGMDPDSSIPRERSELRRSISTPVVGPPQGHPQQSPQQAGASGQDAAAERRRNKLGYHRTSVACVPRGGVRAANDPVASSTRAYEYGQHGMSSWMPADASPNSSKPNDMNATWRSYPGDSPVTPAFSPYTPHAPSSVAWSASVGSDSSSRDDITWSSYPAPPPRSMSFGAESMSGHTHYPSMSQPNHHSSRGLRTTIELLFVATVVLVLEARRRLWQRVSCVVESCCLQDASVVNGPAPPFTRLRTGGVTWSYNRSFDAVASMRET</sequence>
<reference evidence="3" key="1">
    <citation type="journal article" date="2015" name="Genome Announc.">
        <title>Draft genome sequence of the cellulolytic fungus Chaetomium globosum.</title>
        <authorList>
            <person name="Cuomo C.A."/>
            <person name="Untereiner W.A."/>
            <person name="Ma L.-J."/>
            <person name="Grabherr M."/>
            <person name="Birren B.W."/>
        </authorList>
    </citation>
    <scope>NUCLEOTIDE SEQUENCE [LARGE SCALE GENOMIC DNA]</scope>
    <source>
        <strain evidence="3">ATCC 6205 / CBS 148.51 / DSM 1962 / NBRC 6347 / NRRL 1970</strain>
    </source>
</reference>
<feature type="compositionally biased region" description="Pro residues" evidence="1">
    <location>
        <begin position="1"/>
        <end position="11"/>
    </location>
</feature>
<dbReference type="GeneID" id="4387826"/>
<dbReference type="eggNOG" id="ENOG502S404">
    <property type="taxonomic scope" value="Eukaryota"/>
</dbReference>
<dbReference type="STRING" id="306901.Q2HFR4"/>
<evidence type="ECO:0000256" key="1">
    <source>
        <dbReference type="SAM" id="MobiDB-lite"/>
    </source>
</evidence>
<dbReference type="RefSeq" id="XP_001220161.1">
    <property type="nucleotide sequence ID" value="XM_001220160.1"/>
</dbReference>